<feature type="binding site" evidence="22">
    <location>
        <position position="213"/>
    </location>
    <ligand>
        <name>2-oxoglutarate</name>
        <dbReference type="ChEBI" id="CHEBI:16810"/>
    </ligand>
</feature>
<dbReference type="GO" id="GO:0005730">
    <property type="term" value="C:nucleolus"/>
    <property type="evidence" value="ECO:0007669"/>
    <property type="project" value="UniProtKB-SubCell"/>
</dbReference>
<evidence type="ECO:0000313" key="24">
    <source>
        <dbReference type="EMBL" id="OLP76443.1"/>
    </source>
</evidence>
<evidence type="ECO:0000256" key="15">
    <source>
        <dbReference type="ARBA" id="ARBA00051755"/>
    </source>
</evidence>
<dbReference type="Gene3D" id="2.60.120.590">
    <property type="entry name" value="Alpha-ketoglutarate-dependent dioxygenase AlkB-like"/>
    <property type="match status" value="1"/>
</dbReference>
<keyword evidence="25" id="KW-1185">Reference proteome</keyword>
<feature type="binding site" evidence="22">
    <location>
        <position position="151"/>
    </location>
    <ligand>
        <name>2-oxoglutarate</name>
        <dbReference type="ChEBI" id="CHEBI:16810"/>
    </ligand>
</feature>
<evidence type="ECO:0000256" key="14">
    <source>
        <dbReference type="ARBA" id="ARBA00051434"/>
    </source>
</evidence>
<dbReference type="InterPro" id="IPR032852">
    <property type="entry name" value="ALKBH2"/>
</dbReference>
<evidence type="ECO:0000256" key="2">
    <source>
        <dbReference type="ARBA" id="ARBA00004604"/>
    </source>
</evidence>
<evidence type="ECO:0000256" key="21">
    <source>
        <dbReference type="ARBA" id="ARBA00081727"/>
    </source>
</evidence>
<evidence type="ECO:0000256" key="13">
    <source>
        <dbReference type="ARBA" id="ARBA00051376"/>
    </source>
</evidence>
<keyword evidence="5" id="KW-0227">DNA damage</keyword>
<dbReference type="PANTHER" id="PTHR31573">
    <property type="entry name" value="ALPHA-KETOGLUTARATE-DEPENDENT DIOXYGENASE ALKB HOMOLOG 2"/>
    <property type="match status" value="1"/>
</dbReference>
<dbReference type="InterPro" id="IPR005123">
    <property type="entry name" value="Oxoglu/Fe-dep_dioxygenase_dom"/>
</dbReference>
<evidence type="ECO:0000313" key="25">
    <source>
        <dbReference type="Proteomes" id="UP000186817"/>
    </source>
</evidence>
<dbReference type="OrthoDB" id="445341at2759"/>
<dbReference type="SUPFAM" id="SSF101898">
    <property type="entry name" value="NHL repeat"/>
    <property type="match status" value="1"/>
</dbReference>
<keyword evidence="11" id="KW-0539">Nucleus</keyword>
<keyword evidence="8" id="KW-0560">Oxidoreductase</keyword>
<comment type="catalytic activity">
    <reaction evidence="16">
        <text>a 1,N(6)-etheno-2'-deoxyadenosine in double-stranded DNA + 2-oxoglutarate + O2 + H2O = a 2'-deoxyadenosine in double-stranded DNA + glyoxal + succinate + CO2</text>
        <dbReference type="Rhea" id="RHEA:70463"/>
        <dbReference type="Rhea" id="RHEA-COMP:17897"/>
        <dbReference type="Rhea" id="RHEA-COMP:17903"/>
        <dbReference type="ChEBI" id="CHEBI:15377"/>
        <dbReference type="ChEBI" id="CHEBI:15379"/>
        <dbReference type="ChEBI" id="CHEBI:16526"/>
        <dbReference type="ChEBI" id="CHEBI:16810"/>
        <dbReference type="ChEBI" id="CHEBI:30031"/>
        <dbReference type="ChEBI" id="CHEBI:34779"/>
        <dbReference type="ChEBI" id="CHEBI:90615"/>
        <dbReference type="ChEBI" id="CHEBI:189583"/>
    </reaction>
    <physiologicalReaction direction="left-to-right" evidence="16">
        <dbReference type="Rhea" id="RHEA:70464"/>
    </physiologicalReaction>
</comment>
<evidence type="ECO:0000256" key="9">
    <source>
        <dbReference type="ARBA" id="ARBA00023004"/>
    </source>
</evidence>
<dbReference type="AlphaFoldDB" id="A0A1Q9C0I8"/>
<dbReference type="InterPro" id="IPR037151">
    <property type="entry name" value="AlkB-like_sf"/>
</dbReference>
<feature type="binding site" evidence="22">
    <location>
        <position position="225"/>
    </location>
    <ligand>
        <name>2-oxoglutarate</name>
        <dbReference type="ChEBI" id="CHEBI:16810"/>
    </ligand>
</feature>
<evidence type="ECO:0000256" key="11">
    <source>
        <dbReference type="ARBA" id="ARBA00023242"/>
    </source>
</evidence>
<gene>
    <name evidence="24" type="primary">ALKBH3</name>
    <name evidence="24" type="ORF">AK812_SmicGene43628</name>
</gene>
<dbReference type="GO" id="GO:0035516">
    <property type="term" value="F:broad specificity oxidative DNA demethylase activity"/>
    <property type="evidence" value="ECO:0007669"/>
    <property type="project" value="TreeGrafter"/>
</dbReference>
<feature type="binding site" evidence="22">
    <location>
        <position position="139"/>
    </location>
    <ligand>
        <name>2-oxoglutarate</name>
        <dbReference type="ChEBI" id="CHEBI:16810"/>
    </ligand>
</feature>
<evidence type="ECO:0000256" key="22">
    <source>
        <dbReference type="PIRSR" id="PIRSR632852-1"/>
    </source>
</evidence>
<evidence type="ECO:0000256" key="19">
    <source>
        <dbReference type="ARBA" id="ARBA00072134"/>
    </source>
</evidence>
<evidence type="ECO:0000256" key="7">
    <source>
        <dbReference type="ARBA" id="ARBA00022964"/>
    </source>
</evidence>
<comment type="caution">
    <text evidence="24">The sequence shown here is derived from an EMBL/GenBank/DDBJ whole genome shotgun (WGS) entry which is preliminary data.</text>
</comment>
<evidence type="ECO:0000259" key="23">
    <source>
        <dbReference type="PROSITE" id="PS51471"/>
    </source>
</evidence>
<evidence type="ECO:0000256" key="16">
    <source>
        <dbReference type="ARBA" id="ARBA00052627"/>
    </source>
</evidence>
<dbReference type="Proteomes" id="UP000186817">
    <property type="component" value="Unassembled WGS sequence"/>
</dbReference>
<comment type="cofactor">
    <cofactor evidence="1">
        <name>Fe(2+)</name>
        <dbReference type="ChEBI" id="CHEBI:29033"/>
    </cofactor>
</comment>
<evidence type="ECO:0000256" key="5">
    <source>
        <dbReference type="ARBA" id="ARBA00022763"/>
    </source>
</evidence>
<evidence type="ECO:0000256" key="3">
    <source>
        <dbReference type="ARBA" id="ARBA00004642"/>
    </source>
</evidence>
<dbReference type="GO" id="GO:0008198">
    <property type="term" value="F:ferrous iron binding"/>
    <property type="evidence" value="ECO:0007669"/>
    <property type="project" value="TreeGrafter"/>
</dbReference>
<comment type="catalytic activity">
    <reaction evidence="13">
        <text>an N(3)-methyl-2'-deoxycytidine in double-stranded DNA + 2-oxoglutarate + O2 = a 2'-deoxycytidine in double-stranded DNA + formaldehyde + succinate + CO2 + H(+)</text>
        <dbReference type="Rhea" id="RHEA:70439"/>
        <dbReference type="Rhea" id="RHEA-COMP:14237"/>
        <dbReference type="Rhea" id="RHEA-COMP:17070"/>
        <dbReference type="ChEBI" id="CHEBI:15378"/>
        <dbReference type="ChEBI" id="CHEBI:15379"/>
        <dbReference type="ChEBI" id="CHEBI:16526"/>
        <dbReference type="ChEBI" id="CHEBI:16810"/>
        <dbReference type="ChEBI" id="CHEBI:16842"/>
        <dbReference type="ChEBI" id="CHEBI:30031"/>
        <dbReference type="ChEBI" id="CHEBI:85452"/>
        <dbReference type="ChEBI" id="CHEBI:139075"/>
    </reaction>
    <physiologicalReaction direction="left-to-right" evidence="13">
        <dbReference type="Rhea" id="RHEA:70440"/>
    </physiologicalReaction>
</comment>
<evidence type="ECO:0000256" key="8">
    <source>
        <dbReference type="ARBA" id="ARBA00023002"/>
    </source>
</evidence>
<protein>
    <recommendedName>
        <fullName evidence="19">DNA oxidative demethylase ALKBH2</fullName>
    </recommendedName>
    <alternativeName>
        <fullName evidence="20">Alkylated DNA repair protein alkB homolog 2</fullName>
    </alternativeName>
    <alternativeName>
        <fullName evidence="21">Alpha-ketoglutarate-dependent dioxygenase alkB homolog 2</fullName>
    </alternativeName>
</protein>
<feature type="binding site" evidence="22">
    <location>
        <begin position="100"/>
        <end position="102"/>
    </location>
    <ligand>
        <name>substrate</name>
    </ligand>
</feature>
<keyword evidence="7 24" id="KW-0223">Dioxygenase</keyword>
<dbReference type="InterPro" id="IPR027450">
    <property type="entry name" value="AlkB-like"/>
</dbReference>
<comment type="catalytic activity">
    <reaction evidence="12">
        <text>a 1,N(6)-etheno-2'-deoxyadenosine in single-stranded DNA + 2-oxoglutarate + O2 + H2O = a 2'-deoxyadenosine in single-stranded DNA + glyoxal + succinate + CO2</text>
        <dbReference type="Rhea" id="RHEA:70459"/>
        <dbReference type="Rhea" id="RHEA-COMP:17896"/>
        <dbReference type="Rhea" id="RHEA-COMP:17904"/>
        <dbReference type="ChEBI" id="CHEBI:15377"/>
        <dbReference type="ChEBI" id="CHEBI:15379"/>
        <dbReference type="ChEBI" id="CHEBI:16526"/>
        <dbReference type="ChEBI" id="CHEBI:16810"/>
        <dbReference type="ChEBI" id="CHEBI:30031"/>
        <dbReference type="ChEBI" id="CHEBI:34779"/>
        <dbReference type="ChEBI" id="CHEBI:90615"/>
        <dbReference type="ChEBI" id="CHEBI:189583"/>
    </reaction>
    <physiologicalReaction direction="left-to-right" evidence="12">
        <dbReference type="Rhea" id="RHEA:70460"/>
    </physiologicalReaction>
</comment>
<dbReference type="EMBL" id="LSRX01002024">
    <property type="protein sequence ID" value="OLP76443.1"/>
    <property type="molecule type" value="Genomic_DNA"/>
</dbReference>
<comment type="subunit">
    <text evidence="18">Interacts with PCNA homotrimer; this interaction is enhanced during the S-phase of the cell cycle. Interacts with nucleolar proteins NCL, UBTF and NPM1. Interacts with XRCC5-XRCC6 heterodimer.</text>
</comment>
<keyword evidence="4" id="KW-0479">Metal-binding</keyword>
<feature type="domain" description="Fe2OG dioxygenase" evidence="23">
    <location>
        <begin position="132"/>
        <end position="234"/>
    </location>
</feature>
<reference evidence="24 25" key="1">
    <citation type="submission" date="2016-02" db="EMBL/GenBank/DDBJ databases">
        <title>Genome analysis of coral dinoflagellate symbionts highlights evolutionary adaptations to a symbiotic lifestyle.</title>
        <authorList>
            <person name="Aranda M."/>
            <person name="Li Y."/>
            <person name="Liew Y.J."/>
            <person name="Baumgarten S."/>
            <person name="Simakov O."/>
            <person name="Wilson M."/>
            <person name="Piel J."/>
            <person name="Ashoor H."/>
            <person name="Bougouffa S."/>
            <person name="Bajic V.B."/>
            <person name="Ryu T."/>
            <person name="Ravasi T."/>
            <person name="Bayer T."/>
            <person name="Micklem G."/>
            <person name="Kim H."/>
            <person name="Bhak J."/>
            <person name="Lajeunesse T.C."/>
            <person name="Voolstra C.R."/>
        </authorList>
    </citation>
    <scope>NUCLEOTIDE SEQUENCE [LARGE SCALE GENOMIC DNA]</scope>
    <source>
        <strain evidence="24 25">CCMP2467</strain>
    </source>
</reference>
<comment type="catalytic activity">
    <reaction evidence="17">
        <text>an N(1)-methyl-2'-deoxyadenosine in double-stranded DNA + 2-oxoglutarate + O2 = a 2'-deoxyadenosine in double-stranded DNA + formaldehyde + succinate + CO2 + H(+)</text>
        <dbReference type="Rhea" id="RHEA:70443"/>
        <dbReference type="Rhea" id="RHEA-COMP:14236"/>
        <dbReference type="Rhea" id="RHEA-COMP:17897"/>
        <dbReference type="ChEBI" id="CHEBI:15378"/>
        <dbReference type="ChEBI" id="CHEBI:15379"/>
        <dbReference type="ChEBI" id="CHEBI:16526"/>
        <dbReference type="ChEBI" id="CHEBI:16810"/>
        <dbReference type="ChEBI" id="CHEBI:16842"/>
        <dbReference type="ChEBI" id="CHEBI:30031"/>
        <dbReference type="ChEBI" id="CHEBI:90615"/>
        <dbReference type="ChEBI" id="CHEBI:139096"/>
    </reaction>
    <physiologicalReaction direction="left-to-right" evidence="17">
        <dbReference type="Rhea" id="RHEA:70444"/>
    </physiologicalReaction>
</comment>
<dbReference type="PROSITE" id="PS51471">
    <property type="entry name" value="FE2OG_OXY"/>
    <property type="match status" value="1"/>
</dbReference>
<dbReference type="FunFam" id="2.60.120.590:FF:000004">
    <property type="entry name" value="DNA oxidative demethylase ALKBH2"/>
    <property type="match status" value="1"/>
</dbReference>
<dbReference type="Pfam" id="PF13532">
    <property type="entry name" value="2OG-FeII_Oxy_2"/>
    <property type="match status" value="1"/>
</dbReference>
<dbReference type="Gene3D" id="2.120.10.30">
    <property type="entry name" value="TolB, C-terminal domain"/>
    <property type="match status" value="1"/>
</dbReference>
<evidence type="ECO:0000256" key="12">
    <source>
        <dbReference type="ARBA" id="ARBA00051189"/>
    </source>
</evidence>
<evidence type="ECO:0000256" key="20">
    <source>
        <dbReference type="ARBA" id="ARBA00077989"/>
    </source>
</evidence>
<comment type="catalytic activity">
    <reaction evidence="15">
        <text>a 1,N(2)-etheno-2'-deoxyguanosine in double-stranded DNA + 2-oxoglutarate + O2 + H2O = a 2'-deoxyguanosine in double-stranded DNA + glyoxal + succinate + CO2</text>
        <dbReference type="Rhea" id="RHEA:70487"/>
        <dbReference type="Rhea" id="RHEA-COMP:17910"/>
        <dbReference type="Rhea" id="RHEA-COMP:17912"/>
        <dbReference type="ChEBI" id="CHEBI:15377"/>
        <dbReference type="ChEBI" id="CHEBI:15379"/>
        <dbReference type="ChEBI" id="CHEBI:16526"/>
        <dbReference type="ChEBI" id="CHEBI:16810"/>
        <dbReference type="ChEBI" id="CHEBI:30031"/>
        <dbReference type="ChEBI" id="CHEBI:34779"/>
        <dbReference type="ChEBI" id="CHEBI:85445"/>
        <dbReference type="ChEBI" id="CHEBI:189586"/>
    </reaction>
    <physiologicalReaction direction="left-to-right" evidence="15">
        <dbReference type="Rhea" id="RHEA:70488"/>
    </physiologicalReaction>
</comment>
<organism evidence="24 25">
    <name type="scientific">Symbiodinium microadriaticum</name>
    <name type="common">Dinoflagellate</name>
    <name type="synonym">Zooxanthella microadriatica</name>
    <dbReference type="NCBI Taxonomy" id="2951"/>
    <lineage>
        <taxon>Eukaryota</taxon>
        <taxon>Sar</taxon>
        <taxon>Alveolata</taxon>
        <taxon>Dinophyceae</taxon>
        <taxon>Suessiales</taxon>
        <taxon>Symbiodiniaceae</taxon>
        <taxon>Symbiodinium</taxon>
    </lineage>
</organism>
<evidence type="ECO:0000256" key="4">
    <source>
        <dbReference type="ARBA" id="ARBA00022723"/>
    </source>
</evidence>
<accession>A0A1Q9C0I8</accession>
<comment type="subcellular location">
    <subcellularLocation>
        <location evidence="2">Nucleus</location>
        <location evidence="2">Nucleolus</location>
    </subcellularLocation>
    <subcellularLocation>
        <location evidence="3">Nucleus</location>
        <location evidence="3">Nucleoplasm</location>
    </subcellularLocation>
</comment>
<evidence type="ECO:0000256" key="1">
    <source>
        <dbReference type="ARBA" id="ARBA00001954"/>
    </source>
</evidence>
<dbReference type="PANTHER" id="PTHR31573:SF1">
    <property type="entry name" value="DNA OXIDATIVE DEMETHYLASE ALKBH2"/>
    <property type="match status" value="1"/>
</dbReference>
<keyword evidence="6" id="KW-0460">Magnesium</keyword>
<proteinExistence type="predicted"/>
<evidence type="ECO:0000256" key="6">
    <source>
        <dbReference type="ARBA" id="ARBA00022842"/>
    </source>
</evidence>
<evidence type="ECO:0000256" key="10">
    <source>
        <dbReference type="ARBA" id="ARBA00023204"/>
    </source>
</evidence>
<feature type="binding site" evidence="22">
    <location>
        <position position="231"/>
    </location>
    <ligand>
        <name>2-oxoglutarate</name>
        <dbReference type="ChEBI" id="CHEBI:16810"/>
    </ligand>
</feature>
<feature type="binding site" evidence="22">
    <location>
        <begin position="82"/>
        <end position="84"/>
    </location>
    <ligand>
        <name>substrate</name>
    </ligand>
</feature>
<evidence type="ECO:0000256" key="18">
    <source>
        <dbReference type="ARBA" id="ARBA00062909"/>
    </source>
</evidence>
<evidence type="ECO:0000256" key="17">
    <source>
        <dbReference type="ARBA" id="ARBA00052800"/>
    </source>
</evidence>
<feature type="binding site" evidence="22">
    <location>
        <position position="229"/>
    </location>
    <ligand>
        <name>2-oxoglutarate</name>
        <dbReference type="ChEBI" id="CHEBI:16810"/>
    </ligand>
</feature>
<dbReference type="GO" id="GO:0051747">
    <property type="term" value="F:cytosine C-5 DNA demethylase activity"/>
    <property type="evidence" value="ECO:0007669"/>
    <property type="project" value="UniProtKB-ARBA"/>
</dbReference>
<dbReference type="InterPro" id="IPR011042">
    <property type="entry name" value="6-blade_b-propeller_TolB-like"/>
</dbReference>
<dbReference type="GO" id="GO:0005654">
    <property type="term" value="C:nucleoplasm"/>
    <property type="evidence" value="ECO:0007669"/>
    <property type="project" value="UniProtKB-SubCell"/>
</dbReference>
<keyword evidence="10" id="KW-0234">DNA repair</keyword>
<name>A0A1Q9C0I8_SYMMI</name>
<dbReference type="SUPFAM" id="SSF51197">
    <property type="entry name" value="Clavaminate synthase-like"/>
    <property type="match status" value="1"/>
</dbReference>
<sequence>MVSRRKHVKRKPACSIARKQAFQGQLKLFEINESGSTQPFWGYLDRRGSVLRYLPDFASRNAEDWLRRLRSLPYTQGRVKVFGRDYAEPRLTCYFGDKAYTYSGRTIEPLPWSRAPVLQDIRKEVESITGESFNSVLCNRYRNGDDTVGWHADNEPIYGPQPTIASVTFGAERDFDLKECRKGSCRSAGRIRIRLAHGSLLVMSGATQECWQHSLPRRKGVQDERINLTFRKVIESTKGVITSIKHYVIACACRPASALALFFFRAGSASLDLASMAWCRNAAVWTALLVFGALSGSDALKLGINWETGFESSGLQWKSPLPGETERYLIASFPKDFKISYARLPDPTWRPLIVHNLSNPAALAVDEQNMRLFVADPTASKVFWYKLKVLPSKFLVTEGLQHVAAENMIAKGMAVSQAGDLFISGRVVASPPLTGHSAIYKQAADGFEAASPLTRLWTAGDGSWIPVLNADGAPATSEPMSPSTPEIYQPGPVAVDMFTLYWGNAIKGNASALARGPQTVPAPLPGGAAAPKSKAGAHALANNLQAVTGLTITSSGIFYAGRPVQGRPGIFALRSEDSLNGCAADDHCVHRVAQVSNPVDMCWDGDATLFIADSGSGAVLSVPSSTASRHAVVKVAEALGVHAITMLTVPSMATKVTGLGVALVTAVASLLSSV</sequence>
<dbReference type="GO" id="GO:0006307">
    <property type="term" value="P:DNA alkylation repair"/>
    <property type="evidence" value="ECO:0007669"/>
    <property type="project" value="TreeGrafter"/>
</dbReference>
<feature type="binding site" evidence="22">
    <location>
        <position position="141"/>
    </location>
    <ligand>
        <name>2-oxoglutarate</name>
        <dbReference type="ChEBI" id="CHEBI:16810"/>
    </ligand>
</feature>
<comment type="catalytic activity">
    <reaction evidence="14">
        <text>a 3,N(4)-etheno-2'-deoxycytidine in double-stranded DNA + 2-oxoglutarate + O2 + H2O = a 2'-deoxycytidine in double-stranded DNA + glyoxal + succinate + CO2</text>
        <dbReference type="Rhea" id="RHEA:70467"/>
        <dbReference type="Rhea" id="RHEA-COMP:17070"/>
        <dbReference type="Rhea" id="RHEA-COMP:17905"/>
        <dbReference type="ChEBI" id="CHEBI:15377"/>
        <dbReference type="ChEBI" id="CHEBI:15379"/>
        <dbReference type="ChEBI" id="CHEBI:16526"/>
        <dbReference type="ChEBI" id="CHEBI:16810"/>
        <dbReference type="ChEBI" id="CHEBI:30031"/>
        <dbReference type="ChEBI" id="CHEBI:34779"/>
        <dbReference type="ChEBI" id="CHEBI:85452"/>
        <dbReference type="ChEBI" id="CHEBI:189585"/>
    </reaction>
    <physiologicalReaction direction="left-to-right" evidence="14">
        <dbReference type="Rhea" id="RHEA:70468"/>
    </physiologicalReaction>
</comment>
<keyword evidence="9" id="KW-0408">Iron</keyword>